<sequence length="232" mass="27069">MPIDGKIIEKRQTELRSVTIYDMEKSIGEPDVKATAAEDAGHLYIRSYYRYIRPRMVAQGSKTTSWFNLTFYGFIVFLSHFLKLQKYGNVFTFWLGPVPTVHIADYETARDAMITNGSTHIGRFTPYILDVLREGRGTVFSEGEFWQEHRRFNLRTLRHFGLGRNIMEERIMDEFELNEDAMIYDVVKKIREELLSVTKGNRSISLSDKSATTYLNWTILVILIVHIRHSTD</sequence>
<dbReference type="Pfam" id="PF00067">
    <property type="entry name" value="p450"/>
    <property type="match status" value="1"/>
</dbReference>
<keyword evidence="2" id="KW-0479">Metal-binding</keyword>
<feature type="transmembrane region" description="Helical" evidence="5">
    <location>
        <begin position="65"/>
        <end position="82"/>
    </location>
</feature>
<keyword evidence="4" id="KW-0560">Oxidoreductase</keyword>
<dbReference type="InterPro" id="IPR001128">
    <property type="entry name" value="Cyt_P450"/>
</dbReference>
<evidence type="ECO:0000313" key="7">
    <source>
        <dbReference type="WBParaSite" id="Hba_00624"/>
    </source>
</evidence>
<keyword evidence="5" id="KW-1133">Transmembrane helix</keyword>
<accession>A0A1I7W7M1</accession>
<evidence type="ECO:0000256" key="3">
    <source>
        <dbReference type="ARBA" id="ARBA00023004"/>
    </source>
</evidence>
<dbReference type="PANTHER" id="PTHR24300">
    <property type="entry name" value="CYTOCHROME P450 508A4-RELATED"/>
    <property type="match status" value="1"/>
</dbReference>
<organism evidence="6 7">
    <name type="scientific">Heterorhabditis bacteriophora</name>
    <name type="common">Entomopathogenic nematode worm</name>
    <dbReference type="NCBI Taxonomy" id="37862"/>
    <lineage>
        <taxon>Eukaryota</taxon>
        <taxon>Metazoa</taxon>
        <taxon>Ecdysozoa</taxon>
        <taxon>Nematoda</taxon>
        <taxon>Chromadorea</taxon>
        <taxon>Rhabditida</taxon>
        <taxon>Rhabditina</taxon>
        <taxon>Rhabditomorpha</taxon>
        <taxon>Strongyloidea</taxon>
        <taxon>Heterorhabditidae</taxon>
        <taxon>Heterorhabditis</taxon>
    </lineage>
</organism>
<keyword evidence="5" id="KW-0812">Transmembrane</keyword>
<dbReference type="GO" id="GO:0006082">
    <property type="term" value="P:organic acid metabolic process"/>
    <property type="evidence" value="ECO:0007669"/>
    <property type="project" value="TreeGrafter"/>
</dbReference>
<evidence type="ECO:0000313" key="6">
    <source>
        <dbReference type="Proteomes" id="UP000095283"/>
    </source>
</evidence>
<comment type="similarity">
    <text evidence="1">Belongs to the cytochrome P450 family.</text>
</comment>
<dbReference type="WBParaSite" id="Hba_00624">
    <property type="protein sequence ID" value="Hba_00624"/>
    <property type="gene ID" value="Hba_00624"/>
</dbReference>
<dbReference type="GO" id="GO:0016712">
    <property type="term" value="F:oxidoreductase activity, acting on paired donors, with incorporation or reduction of molecular oxygen, reduced flavin or flavoprotein as one donor, and incorporation of one atom of oxygen"/>
    <property type="evidence" value="ECO:0007669"/>
    <property type="project" value="TreeGrafter"/>
</dbReference>
<keyword evidence="6" id="KW-1185">Reference proteome</keyword>
<evidence type="ECO:0000256" key="5">
    <source>
        <dbReference type="SAM" id="Phobius"/>
    </source>
</evidence>
<dbReference type="PANTHER" id="PTHR24300:SF375">
    <property type="entry name" value="CYTOCHROME P450 FAMILY"/>
    <property type="match status" value="1"/>
</dbReference>
<reference evidence="7" key="1">
    <citation type="submission" date="2016-11" db="UniProtKB">
        <authorList>
            <consortium name="WormBaseParasite"/>
        </authorList>
    </citation>
    <scope>IDENTIFICATION</scope>
</reference>
<dbReference type="InterPro" id="IPR050182">
    <property type="entry name" value="Cytochrome_P450_fam2"/>
</dbReference>
<keyword evidence="4" id="KW-0503">Monooxygenase</keyword>
<dbReference type="AlphaFoldDB" id="A0A1I7W7M1"/>
<evidence type="ECO:0000256" key="1">
    <source>
        <dbReference type="ARBA" id="ARBA00010617"/>
    </source>
</evidence>
<dbReference type="InterPro" id="IPR036396">
    <property type="entry name" value="Cyt_P450_sf"/>
</dbReference>
<dbReference type="GO" id="GO:0005506">
    <property type="term" value="F:iron ion binding"/>
    <property type="evidence" value="ECO:0007669"/>
    <property type="project" value="InterPro"/>
</dbReference>
<protein>
    <submittedName>
        <fullName evidence="7">Cytochrome P450</fullName>
    </submittedName>
</protein>
<proteinExistence type="inferred from homology"/>
<name>A0A1I7W7M1_HETBA</name>
<keyword evidence="3" id="KW-0408">Iron</keyword>
<evidence type="ECO:0000256" key="4">
    <source>
        <dbReference type="ARBA" id="ARBA00023033"/>
    </source>
</evidence>
<evidence type="ECO:0000256" key="2">
    <source>
        <dbReference type="ARBA" id="ARBA00022723"/>
    </source>
</evidence>
<dbReference type="GO" id="GO:0006805">
    <property type="term" value="P:xenobiotic metabolic process"/>
    <property type="evidence" value="ECO:0007669"/>
    <property type="project" value="TreeGrafter"/>
</dbReference>
<dbReference type="GO" id="GO:0005737">
    <property type="term" value="C:cytoplasm"/>
    <property type="evidence" value="ECO:0007669"/>
    <property type="project" value="TreeGrafter"/>
</dbReference>
<dbReference type="SUPFAM" id="SSF48264">
    <property type="entry name" value="Cytochrome P450"/>
    <property type="match status" value="1"/>
</dbReference>
<dbReference type="Proteomes" id="UP000095283">
    <property type="component" value="Unplaced"/>
</dbReference>
<dbReference type="Gene3D" id="1.10.630.10">
    <property type="entry name" value="Cytochrome P450"/>
    <property type="match status" value="1"/>
</dbReference>
<dbReference type="GO" id="GO:0020037">
    <property type="term" value="F:heme binding"/>
    <property type="evidence" value="ECO:0007669"/>
    <property type="project" value="InterPro"/>
</dbReference>
<keyword evidence="5" id="KW-0472">Membrane</keyword>